<dbReference type="EMBL" id="JAPNKE010000002">
    <property type="protein sequence ID" value="MCY1004546.1"/>
    <property type="molecule type" value="Genomic_DNA"/>
</dbReference>
<protein>
    <submittedName>
        <fullName evidence="2">Uncharacterized protein</fullName>
    </submittedName>
</protein>
<gene>
    <name evidence="2" type="ORF">OV079_02965</name>
</gene>
<feature type="region of interest" description="Disordered" evidence="1">
    <location>
        <begin position="140"/>
        <end position="170"/>
    </location>
</feature>
<reference evidence="2" key="1">
    <citation type="submission" date="2022-11" db="EMBL/GenBank/DDBJ databases">
        <title>Minimal conservation of predation-associated metabolite biosynthetic gene clusters underscores biosynthetic potential of Myxococcota including descriptions for ten novel species: Archangium lansinium sp. nov., Myxococcus landrumus sp. nov., Nannocystis bai.</title>
        <authorList>
            <person name="Ahearne A."/>
            <person name="Stevens C."/>
            <person name="Phillips K."/>
        </authorList>
    </citation>
    <scope>NUCLEOTIDE SEQUENCE</scope>
    <source>
        <strain evidence="2">Na p29</strain>
    </source>
</reference>
<accession>A0A9X3EIZ1</accession>
<evidence type="ECO:0000313" key="3">
    <source>
        <dbReference type="Proteomes" id="UP001150924"/>
    </source>
</evidence>
<sequence>MVDGVAVVAGLAGVDDAVAAHRTGGASIAAFVVVDVVAVVAGLAGADVAVAADGQGAVELAGGVVAVFGPVVAFFAGIELTVAAGEVGRGVGDMDRDFDATVTAGGQKVQRRRQRARIRAANREVLRILHLFATPIDRLDHGVPRRGRQRGASVRPGHDRYGRGTSGPGR</sequence>
<keyword evidence="3" id="KW-1185">Reference proteome</keyword>
<comment type="caution">
    <text evidence="2">The sequence shown here is derived from an EMBL/GenBank/DDBJ whole genome shotgun (WGS) entry which is preliminary data.</text>
</comment>
<organism evidence="2 3">
    <name type="scientific">Nannocystis pusilla</name>
    <dbReference type="NCBI Taxonomy" id="889268"/>
    <lineage>
        <taxon>Bacteria</taxon>
        <taxon>Pseudomonadati</taxon>
        <taxon>Myxococcota</taxon>
        <taxon>Polyangia</taxon>
        <taxon>Nannocystales</taxon>
        <taxon>Nannocystaceae</taxon>
        <taxon>Nannocystis</taxon>
    </lineage>
</organism>
<evidence type="ECO:0000256" key="1">
    <source>
        <dbReference type="SAM" id="MobiDB-lite"/>
    </source>
</evidence>
<evidence type="ECO:0000313" key="2">
    <source>
        <dbReference type="EMBL" id="MCY1004546.1"/>
    </source>
</evidence>
<proteinExistence type="predicted"/>
<dbReference type="AlphaFoldDB" id="A0A9X3EIZ1"/>
<dbReference type="Proteomes" id="UP001150924">
    <property type="component" value="Unassembled WGS sequence"/>
</dbReference>
<name>A0A9X3EIZ1_9BACT</name>